<keyword evidence="2" id="KW-1133">Transmembrane helix</keyword>
<dbReference type="EMBL" id="MU004184">
    <property type="protein sequence ID" value="KAF2499726.1"/>
    <property type="molecule type" value="Genomic_DNA"/>
</dbReference>
<keyword evidence="2" id="KW-0472">Membrane</keyword>
<evidence type="ECO:0000313" key="3">
    <source>
        <dbReference type="EMBL" id="KAF2499726.1"/>
    </source>
</evidence>
<evidence type="ECO:0000256" key="1">
    <source>
        <dbReference type="SAM" id="MobiDB-lite"/>
    </source>
</evidence>
<evidence type="ECO:0000313" key="4">
    <source>
        <dbReference type="Proteomes" id="UP000799750"/>
    </source>
</evidence>
<keyword evidence="2" id="KW-0812">Transmembrane</keyword>
<feature type="transmembrane region" description="Helical" evidence="2">
    <location>
        <begin position="32"/>
        <end position="55"/>
    </location>
</feature>
<protein>
    <submittedName>
        <fullName evidence="3">Uncharacterized protein</fullName>
    </submittedName>
</protein>
<feature type="compositionally biased region" description="Basic residues" evidence="1">
    <location>
        <begin position="92"/>
        <end position="101"/>
    </location>
</feature>
<organism evidence="3 4">
    <name type="scientific">Lophium mytilinum</name>
    <dbReference type="NCBI Taxonomy" id="390894"/>
    <lineage>
        <taxon>Eukaryota</taxon>
        <taxon>Fungi</taxon>
        <taxon>Dikarya</taxon>
        <taxon>Ascomycota</taxon>
        <taxon>Pezizomycotina</taxon>
        <taxon>Dothideomycetes</taxon>
        <taxon>Pleosporomycetidae</taxon>
        <taxon>Mytilinidiales</taxon>
        <taxon>Mytilinidiaceae</taxon>
        <taxon>Lophium</taxon>
    </lineage>
</organism>
<feature type="non-terminal residue" evidence="3">
    <location>
        <position position="217"/>
    </location>
</feature>
<accession>A0A6A6R5H5</accession>
<dbReference type="AlphaFoldDB" id="A0A6A6R5H5"/>
<gene>
    <name evidence="3" type="ORF">BU16DRAFT_603873</name>
</gene>
<sequence>MAGDGRVWPRDGTWMSGLHARRSPRTTATGGSVMLCSACINALAGAAMAASAIFFHAGEMSNRLLSWAGSGPWTAISVGVQDSRSSTTLKRTANRGPRRNPRFGPALASAQIPNASRTVECAKRRVSGLAVSSEAVTLPRSRRRLGLRRWRLDLQRAPVSIRCRAIGESGGLLPVRDSFSCTPQCICRQLEPSELTEKRVCCGIRSCHRHAARRRQT</sequence>
<evidence type="ECO:0000256" key="2">
    <source>
        <dbReference type="SAM" id="Phobius"/>
    </source>
</evidence>
<reference evidence="3" key="1">
    <citation type="journal article" date="2020" name="Stud. Mycol.">
        <title>101 Dothideomycetes genomes: a test case for predicting lifestyles and emergence of pathogens.</title>
        <authorList>
            <person name="Haridas S."/>
            <person name="Albert R."/>
            <person name="Binder M."/>
            <person name="Bloem J."/>
            <person name="Labutti K."/>
            <person name="Salamov A."/>
            <person name="Andreopoulos B."/>
            <person name="Baker S."/>
            <person name="Barry K."/>
            <person name="Bills G."/>
            <person name="Bluhm B."/>
            <person name="Cannon C."/>
            <person name="Castanera R."/>
            <person name="Culley D."/>
            <person name="Daum C."/>
            <person name="Ezra D."/>
            <person name="Gonzalez J."/>
            <person name="Henrissat B."/>
            <person name="Kuo A."/>
            <person name="Liang C."/>
            <person name="Lipzen A."/>
            <person name="Lutzoni F."/>
            <person name="Magnuson J."/>
            <person name="Mondo S."/>
            <person name="Nolan M."/>
            <person name="Ohm R."/>
            <person name="Pangilinan J."/>
            <person name="Park H.-J."/>
            <person name="Ramirez L."/>
            <person name="Alfaro M."/>
            <person name="Sun H."/>
            <person name="Tritt A."/>
            <person name="Yoshinaga Y."/>
            <person name="Zwiers L.-H."/>
            <person name="Turgeon B."/>
            <person name="Goodwin S."/>
            <person name="Spatafora J."/>
            <person name="Crous P."/>
            <person name="Grigoriev I."/>
        </authorList>
    </citation>
    <scope>NUCLEOTIDE SEQUENCE</scope>
    <source>
        <strain evidence="3">CBS 269.34</strain>
    </source>
</reference>
<proteinExistence type="predicted"/>
<dbReference type="Proteomes" id="UP000799750">
    <property type="component" value="Unassembled WGS sequence"/>
</dbReference>
<name>A0A6A6R5H5_9PEZI</name>
<feature type="region of interest" description="Disordered" evidence="1">
    <location>
        <begin position="84"/>
        <end position="104"/>
    </location>
</feature>
<keyword evidence="4" id="KW-1185">Reference proteome</keyword>